<dbReference type="AlphaFoldDB" id="A0A5P6NFN7"/>
<evidence type="ECO:0000256" key="4">
    <source>
        <dbReference type="ARBA" id="ARBA00023239"/>
    </source>
</evidence>
<dbReference type="PANTHER" id="PTHR39210">
    <property type="entry name" value="HEPARIN-SULFATE LYASE"/>
    <property type="match status" value="1"/>
</dbReference>
<keyword evidence="3" id="KW-0574">Periplasm</keyword>
<dbReference type="EMBL" id="CP032228">
    <property type="protein sequence ID" value="QFI64802.1"/>
    <property type="molecule type" value="Genomic_DNA"/>
</dbReference>
<accession>A0A5P6NFN7</accession>
<dbReference type="Proteomes" id="UP000325385">
    <property type="component" value="Chromosome"/>
</dbReference>
<dbReference type="Pfam" id="PF16889">
    <property type="entry name" value="Hepar_II_III_N"/>
    <property type="match status" value="1"/>
</dbReference>
<keyword evidence="2" id="KW-0732">Signal</keyword>
<dbReference type="Gene3D" id="1.50.10.100">
    <property type="entry name" value="Chondroitin AC/alginate lyase"/>
    <property type="match status" value="1"/>
</dbReference>
<evidence type="ECO:0000256" key="1">
    <source>
        <dbReference type="ARBA" id="ARBA00004418"/>
    </source>
</evidence>
<dbReference type="PANTHER" id="PTHR39210:SF1">
    <property type="entry name" value="HEPARIN-SULFATE LYASE"/>
    <property type="match status" value="1"/>
</dbReference>
<name>A0A5P6NFN7_9SPHN</name>
<dbReference type="SUPFAM" id="SSF48230">
    <property type="entry name" value="Chondroitin AC/alginate lyase"/>
    <property type="match status" value="1"/>
</dbReference>
<protein>
    <submittedName>
        <fullName evidence="7">Heparinase</fullName>
    </submittedName>
</protein>
<dbReference type="Pfam" id="PF07940">
    <property type="entry name" value="Hepar_II_III_C"/>
    <property type="match status" value="1"/>
</dbReference>
<evidence type="ECO:0000313" key="7">
    <source>
        <dbReference type="EMBL" id="QFI64802.1"/>
    </source>
</evidence>
<dbReference type="Gene3D" id="2.70.98.70">
    <property type="match status" value="1"/>
</dbReference>
<dbReference type="GO" id="GO:0042597">
    <property type="term" value="C:periplasmic space"/>
    <property type="evidence" value="ECO:0007669"/>
    <property type="project" value="UniProtKB-SubCell"/>
</dbReference>
<evidence type="ECO:0000313" key="8">
    <source>
        <dbReference type="Proteomes" id="UP000325385"/>
    </source>
</evidence>
<evidence type="ECO:0000259" key="6">
    <source>
        <dbReference type="Pfam" id="PF16889"/>
    </source>
</evidence>
<evidence type="ECO:0000259" key="5">
    <source>
        <dbReference type="Pfam" id="PF07940"/>
    </source>
</evidence>
<dbReference type="InterPro" id="IPR008929">
    <property type="entry name" value="Chondroitin_lyas"/>
</dbReference>
<evidence type="ECO:0000256" key="3">
    <source>
        <dbReference type="ARBA" id="ARBA00022764"/>
    </source>
</evidence>
<comment type="subcellular location">
    <subcellularLocation>
        <location evidence="1">Periplasm</location>
    </subcellularLocation>
</comment>
<organism evidence="7 8">
    <name type="scientific">Qipengyuania flava</name>
    <dbReference type="NCBI Taxonomy" id="192812"/>
    <lineage>
        <taxon>Bacteria</taxon>
        <taxon>Pseudomonadati</taxon>
        <taxon>Pseudomonadota</taxon>
        <taxon>Alphaproteobacteria</taxon>
        <taxon>Sphingomonadales</taxon>
        <taxon>Erythrobacteraceae</taxon>
        <taxon>Qipengyuania</taxon>
    </lineage>
</organism>
<dbReference type="GO" id="GO:0016829">
    <property type="term" value="F:lyase activity"/>
    <property type="evidence" value="ECO:0007669"/>
    <property type="project" value="UniProtKB-KW"/>
</dbReference>
<proteinExistence type="predicted"/>
<gene>
    <name evidence="7" type="ORF">D0Y83_12450</name>
</gene>
<sequence>MISPVLQIGRLWRTVRHLKWRQLVGRIIFWLARPKLDKAAALPLRSLQNEWLAPARRRSSIEGPDAFHFLGEAGSLDEYGWDDPRQSKLWRYNQHYFDDLNAKGADDRRVWHVELLKRWIAENPPTSGTGWEPYPTSLRIVNWVKFALGGHQLSSSARHCLALQARWLSKRLEWHLLGNHLFANAKALIFAGLFYRGEEADDWLASGIEILREQLPEQILSDGSQFELSPMYHALALEDMLDLVNVARAYGEEALSSELSAYIPAMLAWLALMTHPDGEIAFFNDAAFGIAPDDSELREYAKRLGFAAKAPAVPLLHSQSSGYVRLERGGAVLIADIASIGPDYLPGHAHADTLSFELSLFGHRLIVNGGTSIYGTGEERLRQRGTAAHSTLVVDGENSSEVWSGFRVGRRARPADVAAWEENGNLAAKGQHDGYNHLPGRPVHRRVWTLTDAGLRIDDMVEGGAKHSLEAYFHLHPQFVVKLDKDTGTILITRSGREHYTARFTAMGGDIEVIESSWHPEFGVSIPTNAIRVSARCSLPHTFRHEFDWGLA</sequence>
<feature type="domain" description="Heparin-sulfate lyase N-terminal" evidence="6">
    <location>
        <begin position="162"/>
        <end position="287"/>
    </location>
</feature>
<evidence type="ECO:0000256" key="2">
    <source>
        <dbReference type="ARBA" id="ARBA00022729"/>
    </source>
</evidence>
<dbReference type="InterPro" id="IPR031680">
    <property type="entry name" value="Hepar_II_III_N"/>
</dbReference>
<keyword evidence="4" id="KW-0456">Lyase</keyword>
<feature type="domain" description="Heparinase II/III-like C-terminal" evidence="5">
    <location>
        <begin position="318"/>
        <end position="536"/>
    </location>
</feature>
<reference evidence="8" key="1">
    <citation type="submission" date="2018-09" db="EMBL/GenBank/DDBJ databases">
        <title>Nocardia yunnanensis sp. nov., an actinomycete isolated from a soil sample.</title>
        <authorList>
            <person name="Zhang J."/>
        </authorList>
    </citation>
    <scope>NUCLEOTIDE SEQUENCE [LARGE SCALE GENOMIC DNA]</scope>
    <source>
        <strain evidence="8">21-3</strain>
    </source>
</reference>
<dbReference type="InterPro" id="IPR012480">
    <property type="entry name" value="Hepar_II_III_C"/>
</dbReference>